<dbReference type="Pfam" id="PF07730">
    <property type="entry name" value="HisKA_3"/>
    <property type="match status" value="1"/>
</dbReference>
<keyword evidence="5" id="KW-0902">Two-component regulatory system</keyword>
<evidence type="ECO:0000256" key="2">
    <source>
        <dbReference type="ARBA" id="ARBA00022553"/>
    </source>
</evidence>
<dbReference type="Pfam" id="PF02518">
    <property type="entry name" value="HATPase_c"/>
    <property type="match status" value="1"/>
</dbReference>
<dbReference type="Gene3D" id="1.20.5.1930">
    <property type="match status" value="1"/>
</dbReference>
<evidence type="ECO:0000256" key="1">
    <source>
        <dbReference type="ARBA" id="ARBA00004370"/>
    </source>
</evidence>
<dbReference type="Proteomes" id="UP000682843">
    <property type="component" value="Chromosome"/>
</dbReference>
<dbReference type="SMART" id="SM00304">
    <property type="entry name" value="HAMP"/>
    <property type="match status" value="1"/>
</dbReference>
<reference evidence="9 10" key="1">
    <citation type="submission" date="2019-02" db="EMBL/GenBank/DDBJ databases">
        <title>Emended description of the genus Rhodopseudomonas and description of Rhodopseudomonas albus sp. nov., a non-phototrophic, heavy-metal-tolerant bacterium isolated from garden soil.</title>
        <authorList>
            <person name="Bao Z."/>
            <person name="Cao W.W."/>
            <person name="Sato Y."/>
            <person name="Nishizawa T."/>
            <person name="Zhao J."/>
            <person name="Guo Y."/>
            <person name="Ohta H."/>
        </authorList>
    </citation>
    <scope>NUCLEOTIDE SEQUENCE [LARGE SCALE GENOMIC DNA]</scope>
    <source>
        <strain evidence="9 10">SK50-23</strain>
    </source>
</reference>
<dbReference type="InterPro" id="IPR036890">
    <property type="entry name" value="HATPase_C_sf"/>
</dbReference>
<feature type="transmembrane region" description="Helical" evidence="7">
    <location>
        <begin position="12"/>
        <end position="32"/>
    </location>
</feature>
<evidence type="ECO:0000256" key="7">
    <source>
        <dbReference type="SAM" id="Phobius"/>
    </source>
</evidence>
<dbReference type="InterPro" id="IPR003594">
    <property type="entry name" value="HATPase_dom"/>
</dbReference>
<evidence type="ECO:0000256" key="4">
    <source>
        <dbReference type="ARBA" id="ARBA00022777"/>
    </source>
</evidence>
<name>A0ABX8A4E8_9BRAD</name>
<keyword evidence="3" id="KW-0808">Transferase</keyword>
<feature type="transmembrane region" description="Helical" evidence="7">
    <location>
        <begin position="155"/>
        <end position="177"/>
    </location>
</feature>
<dbReference type="SUPFAM" id="SSF55874">
    <property type="entry name" value="ATPase domain of HSP90 chaperone/DNA topoisomerase II/histidine kinase"/>
    <property type="match status" value="1"/>
</dbReference>
<evidence type="ECO:0000313" key="9">
    <source>
        <dbReference type="EMBL" id="QUS38252.1"/>
    </source>
</evidence>
<protein>
    <submittedName>
        <fullName evidence="9">HAMP domain-containing protein</fullName>
    </submittedName>
</protein>
<dbReference type="SMART" id="SM00387">
    <property type="entry name" value="HATPase_c"/>
    <property type="match status" value="1"/>
</dbReference>
<evidence type="ECO:0000256" key="6">
    <source>
        <dbReference type="SAM" id="MobiDB-lite"/>
    </source>
</evidence>
<evidence type="ECO:0000259" key="8">
    <source>
        <dbReference type="PROSITE" id="PS50885"/>
    </source>
</evidence>
<dbReference type="CDD" id="cd16917">
    <property type="entry name" value="HATPase_UhpB-NarQ-NarX-like"/>
    <property type="match status" value="1"/>
</dbReference>
<keyword evidence="10" id="KW-1185">Reference proteome</keyword>
<keyword evidence="2" id="KW-0597">Phosphoprotein</keyword>
<dbReference type="InterPro" id="IPR011712">
    <property type="entry name" value="Sig_transdc_His_kin_sub3_dim/P"/>
</dbReference>
<comment type="subcellular location">
    <subcellularLocation>
        <location evidence="1">Membrane</location>
    </subcellularLocation>
</comment>
<organism evidence="9 10">
    <name type="scientific">Tardiphaga alba</name>
    <dbReference type="NCBI Taxonomy" id="340268"/>
    <lineage>
        <taxon>Bacteria</taxon>
        <taxon>Pseudomonadati</taxon>
        <taxon>Pseudomonadota</taxon>
        <taxon>Alphaproteobacteria</taxon>
        <taxon>Hyphomicrobiales</taxon>
        <taxon>Nitrobacteraceae</taxon>
        <taxon>Tardiphaga</taxon>
    </lineage>
</organism>
<evidence type="ECO:0000313" key="10">
    <source>
        <dbReference type="Proteomes" id="UP000682843"/>
    </source>
</evidence>
<dbReference type="PANTHER" id="PTHR24421">
    <property type="entry name" value="NITRATE/NITRITE SENSOR PROTEIN NARX-RELATED"/>
    <property type="match status" value="1"/>
</dbReference>
<dbReference type="PANTHER" id="PTHR24421:SF58">
    <property type="entry name" value="SIGNAL TRANSDUCTION HISTIDINE-PROTEIN KINASE_PHOSPHATASE UHPB"/>
    <property type="match status" value="1"/>
</dbReference>
<accession>A0ABX8A4E8</accession>
<keyword evidence="7" id="KW-0812">Transmembrane</keyword>
<dbReference type="InterPro" id="IPR003660">
    <property type="entry name" value="HAMP_dom"/>
</dbReference>
<dbReference type="PROSITE" id="PS50885">
    <property type="entry name" value="HAMP"/>
    <property type="match status" value="1"/>
</dbReference>
<evidence type="ECO:0000256" key="3">
    <source>
        <dbReference type="ARBA" id="ARBA00022679"/>
    </source>
</evidence>
<feature type="region of interest" description="Disordered" evidence="6">
    <location>
        <begin position="88"/>
        <end position="108"/>
    </location>
</feature>
<dbReference type="CDD" id="cd06225">
    <property type="entry name" value="HAMP"/>
    <property type="match status" value="1"/>
</dbReference>
<gene>
    <name evidence="9" type="ORF">RPMA_04895</name>
</gene>
<dbReference type="EMBL" id="CP036498">
    <property type="protein sequence ID" value="QUS38252.1"/>
    <property type="molecule type" value="Genomic_DNA"/>
</dbReference>
<keyword evidence="4" id="KW-0418">Kinase</keyword>
<dbReference type="Gene3D" id="3.30.565.10">
    <property type="entry name" value="Histidine kinase-like ATPase, C-terminal domain"/>
    <property type="match status" value="1"/>
</dbReference>
<dbReference type="Gene3D" id="6.10.340.10">
    <property type="match status" value="1"/>
</dbReference>
<proteinExistence type="predicted"/>
<keyword evidence="7" id="KW-1133">Transmembrane helix</keyword>
<dbReference type="InterPro" id="IPR050482">
    <property type="entry name" value="Sensor_HK_TwoCompSys"/>
</dbReference>
<dbReference type="RefSeq" id="WP_211911786.1">
    <property type="nucleotide sequence ID" value="NZ_CP036498.1"/>
</dbReference>
<sequence>MWQNLSLRARINLLVAVVLALGLIANIARLALDAAPRVEAEDQSVIRLTREFIETIGPSLSGTQNADARLDEIVADLNRLRHVSIVRQSEESAPSAKSESRDRHDAVGSPPSWFVSLIHRERTSVPVSVTIGGKREVLTITSHPDDEMQEIWDGIVTQLALGLIVALALFAVTSLVIKRALAPLDALAQAMGDIEVGNYQTRVAPAGAPELAALCTRINHLAVTLDGVLEDRRRLAERSVSLQDQERKEIARELHDEFGPYLFAMRAHAGALMRLAGQDPADNAALSKHGAAILTQVDALQQFNRRILERLRPVGLTDLGLAGAIGVLLRLWRESRPDVVIEARIAPELARFGEVAELTAYRLVQEALTNVFRHAQATQVTVTITPLQQKAATTGHGSVSVRIQDNGRGLDRSRNGGLGLLGMRERVWALSGTLAITSDADGVIVEAIIPVMQQWSDAPALQDREFVPTLSGK</sequence>
<feature type="domain" description="HAMP" evidence="8">
    <location>
        <begin position="178"/>
        <end position="230"/>
    </location>
</feature>
<keyword evidence="7" id="KW-0472">Membrane</keyword>
<evidence type="ECO:0000256" key="5">
    <source>
        <dbReference type="ARBA" id="ARBA00023012"/>
    </source>
</evidence>
<dbReference type="Pfam" id="PF00672">
    <property type="entry name" value="HAMP"/>
    <property type="match status" value="1"/>
</dbReference>